<feature type="signal peptide" evidence="1">
    <location>
        <begin position="1"/>
        <end position="19"/>
    </location>
</feature>
<dbReference type="RefSeq" id="XP_040798695.1">
    <property type="nucleotide sequence ID" value="XM_040939573.1"/>
</dbReference>
<feature type="chain" id="PRO_5034127674" description="Secreted protein" evidence="1">
    <location>
        <begin position="20"/>
        <end position="92"/>
    </location>
</feature>
<proteinExistence type="predicted"/>
<sequence length="92" mass="10660">MNECTLALFICPLYLPVLSHSTHSLCHPASRPSVISLLTDSNNLFISGRLRSSEFILYHSCRNARYLHPFPILRWQRSELDSICSQTNYYRS</sequence>
<gene>
    <name evidence="2" type="ORF">BO72DRAFT_198444</name>
</gene>
<evidence type="ECO:0008006" key="4">
    <source>
        <dbReference type="Google" id="ProtNLM"/>
    </source>
</evidence>
<dbReference type="AlphaFoldDB" id="A0A8G1VVN4"/>
<name>A0A8G1VVN4_9EURO</name>
<reference evidence="2 3" key="1">
    <citation type="submission" date="2018-02" db="EMBL/GenBank/DDBJ databases">
        <title>The genomes of Aspergillus section Nigri reveals drivers in fungal speciation.</title>
        <authorList>
            <consortium name="DOE Joint Genome Institute"/>
            <person name="Vesth T.C."/>
            <person name="Nybo J."/>
            <person name="Theobald S."/>
            <person name="Brandl J."/>
            <person name="Frisvad J.C."/>
            <person name="Nielsen K.F."/>
            <person name="Lyhne E.K."/>
            <person name="Kogle M.E."/>
            <person name="Kuo A."/>
            <person name="Riley R."/>
            <person name="Clum A."/>
            <person name="Nolan M."/>
            <person name="Lipzen A."/>
            <person name="Salamov A."/>
            <person name="Henrissat B."/>
            <person name="Wiebenga A."/>
            <person name="De vries R.P."/>
            <person name="Grigoriev I.V."/>
            <person name="Mortensen U.H."/>
            <person name="Andersen M.R."/>
            <person name="Baker S.E."/>
        </authorList>
    </citation>
    <scope>NUCLEOTIDE SEQUENCE [LARGE SCALE GENOMIC DNA]</scope>
    <source>
        <strain evidence="2 3">CBS 313.89</strain>
    </source>
</reference>
<keyword evidence="3" id="KW-1185">Reference proteome</keyword>
<evidence type="ECO:0000313" key="3">
    <source>
        <dbReference type="Proteomes" id="UP000249789"/>
    </source>
</evidence>
<keyword evidence="1" id="KW-0732">Signal</keyword>
<dbReference type="Proteomes" id="UP000249789">
    <property type="component" value="Unassembled WGS sequence"/>
</dbReference>
<protein>
    <recommendedName>
        <fullName evidence="4">Secreted protein</fullName>
    </recommendedName>
</protein>
<dbReference type="VEuPathDB" id="FungiDB:BO72DRAFT_198444"/>
<dbReference type="EMBL" id="KZ824666">
    <property type="protein sequence ID" value="RAK74685.1"/>
    <property type="molecule type" value="Genomic_DNA"/>
</dbReference>
<accession>A0A8G1VVN4</accession>
<evidence type="ECO:0000313" key="2">
    <source>
        <dbReference type="EMBL" id="RAK74685.1"/>
    </source>
</evidence>
<evidence type="ECO:0000256" key="1">
    <source>
        <dbReference type="SAM" id="SignalP"/>
    </source>
</evidence>
<organism evidence="2 3">
    <name type="scientific">Aspergillus fijiensis CBS 313.89</name>
    <dbReference type="NCBI Taxonomy" id="1448319"/>
    <lineage>
        <taxon>Eukaryota</taxon>
        <taxon>Fungi</taxon>
        <taxon>Dikarya</taxon>
        <taxon>Ascomycota</taxon>
        <taxon>Pezizomycotina</taxon>
        <taxon>Eurotiomycetes</taxon>
        <taxon>Eurotiomycetidae</taxon>
        <taxon>Eurotiales</taxon>
        <taxon>Aspergillaceae</taxon>
        <taxon>Aspergillus</taxon>
    </lineage>
</organism>
<dbReference type="GeneID" id="63856906"/>